<protein>
    <submittedName>
        <fullName evidence="2">Phytanoyl-CoA dioxygenase</fullName>
    </submittedName>
</protein>
<sequence>EHYTAHRLRRRAGGPAERGSRHGGRHTPMEGSDHAHTHPQRRREHPDRRGHRGPLPRRAHAAGRGGGARAQALLRRDPPRRDPRLRRPRHAPVGDRGVRGGARPRVQGRRDRLRRAQPGRGEPALAPRLPGAARHPRGPAPQLARLQPHDDRRLRGHGAVRGRARDAVGRAGRLRARDVPAQVALPALRGARPAQDAEDGRHLGPLGAHHPPRHREPLEQGAPRARARRRRAGREQRRAPRPAVH</sequence>
<accession>A0A6J4KDF0</accession>
<dbReference type="AlphaFoldDB" id="A0A6J4KDF0"/>
<gene>
    <name evidence="2" type="ORF">AVDCRST_MAG61-1060</name>
</gene>
<evidence type="ECO:0000313" key="2">
    <source>
        <dbReference type="EMBL" id="CAA9301810.1"/>
    </source>
</evidence>
<feature type="non-terminal residue" evidence="2">
    <location>
        <position position="1"/>
    </location>
</feature>
<evidence type="ECO:0000256" key="1">
    <source>
        <dbReference type="SAM" id="MobiDB-lite"/>
    </source>
</evidence>
<keyword evidence="2" id="KW-0223">Dioxygenase</keyword>
<proteinExistence type="predicted"/>
<feature type="region of interest" description="Disordered" evidence="1">
    <location>
        <begin position="1"/>
        <end position="245"/>
    </location>
</feature>
<name>A0A6J4KDF0_9ACTN</name>
<reference evidence="2" key="1">
    <citation type="submission" date="2020-02" db="EMBL/GenBank/DDBJ databases">
        <authorList>
            <person name="Meier V. D."/>
        </authorList>
    </citation>
    <scope>NUCLEOTIDE SEQUENCE</scope>
    <source>
        <strain evidence="2">AVDCRST_MAG61</strain>
    </source>
</reference>
<dbReference type="EMBL" id="CADCTT010000164">
    <property type="protein sequence ID" value="CAA9301810.1"/>
    <property type="molecule type" value="Genomic_DNA"/>
</dbReference>
<dbReference type="GO" id="GO:0051213">
    <property type="term" value="F:dioxygenase activity"/>
    <property type="evidence" value="ECO:0007669"/>
    <property type="project" value="UniProtKB-KW"/>
</dbReference>
<feature type="compositionally biased region" description="Basic and acidic residues" evidence="1">
    <location>
        <begin position="27"/>
        <end position="36"/>
    </location>
</feature>
<feature type="compositionally biased region" description="Basic residues" evidence="1">
    <location>
        <begin position="37"/>
        <end position="61"/>
    </location>
</feature>
<feature type="compositionally biased region" description="Low complexity" evidence="1">
    <location>
        <begin position="123"/>
        <end position="133"/>
    </location>
</feature>
<keyword evidence="2" id="KW-0560">Oxidoreductase</keyword>
<feature type="non-terminal residue" evidence="2">
    <location>
        <position position="245"/>
    </location>
</feature>
<feature type="compositionally biased region" description="Basic residues" evidence="1">
    <location>
        <begin position="1"/>
        <end position="12"/>
    </location>
</feature>
<organism evidence="2">
    <name type="scientific">uncultured Friedmanniella sp</name>
    <dbReference type="NCBI Taxonomy" id="335381"/>
    <lineage>
        <taxon>Bacteria</taxon>
        <taxon>Bacillati</taxon>
        <taxon>Actinomycetota</taxon>
        <taxon>Actinomycetes</taxon>
        <taxon>Propionibacteriales</taxon>
        <taxon>Nocardioidaceae</taxon>
        <taxon>Friedmanniella</taxon>
        <taxon>environmental samples</taxon>
    </lineage>
</organism>